<dbReference type="InterPro" id="IPR041690">
    <property type="entry name" value="Cadherin_5"/>
</dbReference>
<dbReference type="eggNOG" id="COG1376">
    <property type="taxonomic scope" value="Bacteria"/>
</dbReference>
<keyword evidence="7" id="KW-0472">Membrane</keyword>
<keyword evidence="13" id="KW-1185">Reference proteome</keyword>
<dbReference type="PANTHER" id="PTHR38340:SF1">
    <property type="entry name" value="S-LAYER PROTEIN"/>
    <property type="match status" value="1"/>
</dbReference>
<dbReference type="eggNOG" id="COG2304">
    <property type="taxonomic scope" value="Bacteria"/>
</dbReference>
<feature type="domain" description="Carbohydrate binding module xylan-binding" evidence="9">
    <location>
        <begin position="658"/>
        <end position="764"/>
    </location>
</feature>
<dbReference type="InterPro" id="IPR047777">
    <property type="entry name" value="LapA-like_RM"/>
</dbReference>
<dbReference type="HOGENOM" id="CLU_246915_0_0_7"/>
<dbReference type="STRING" id="525898.Sdel_0798"/>
<organism evidence="12 13">
    <name type="scientific">Sulfurospirillum deleyianum (strain ATCC 51133 / DSM 6946 / 5175)</name>
    <dbReference type="NCBI Taxonomy" id="525898"/>
    <lineage>
        <taxon>Bacteria</taxon>
        <taxon>Pseudomonadati</taxon>
        <taxon>Campylobacterota</taxon>
        <taxon>Epsilonproteobacteria</taxon>
        <taxon>Campylobacterales</taxon>
        <taxon>Sulfurospirillaceae</taxon>
        <taxon>Sulfurospirillum</taxon>
    </lineage>
</organism>
<dbReference type="GO" id="GO:0005509">
    <property type="term" value="F:calcium ion binding"/>
    <property type="evidence" value="ECO:0007669"/>
    <property type="project" value="InterPro"/>
</dbReference>
<dbReference type="RefSeq" id="WP_012856593.1">
    <property type="nucleotide sequence ID" value="NC_013512.1"/>
</dbReference>
<dbReference type="EMBL" id="CP001816">
    <property type="protein sequence ID" value="ACZ11829.1"/>
    <property type="molecule type" value="Genomic_DNA"/>
</dbReference>
<dbReference type="InterPro" id="IPR001343">
    <property type="entry name" value="Hemolysn_Ca-bd"/>
</dbReference>
<dbReference type="NCBIfam" id="NF012211">
    <property type="entry name" value="tand_rpt_95"/>
    <property type="match status" value="1"/>
</dbReference>
<accession>D1B159</accession>
<evidence type="ECO:0000259" key="10">
    <source>
        <dbReference type="Pfam" id="PF17892"/>
    </source>
</evidence>
<evidence type="ECO:0000256" key="6">
    <source>
        <dbReference type="ARBA" id="ARBA00023026"/>
    </source>
</evidence>
<proteinExistence type="predicted"/>
<evidence type="ECO:0000256" key="7">
    <source>
        <dbReference type="ARBA" id="ARBA00023136"/>
    </source>
</evidence>
<evidence type="ECO:0000256" key="8">
    <source>
        <dbReference type="SAM" id="MobiDB-lite"/>
    </source>
</evidence>
<reference evidence="12 13" key="2">
    <citation type="journal article" date="2010" name="Stand. Genomic Sci.">
        <title>Complete genome sequence of Sulfurospirillum deleyianum type strain (5175).</title>
        <authorList>
            <person name="Sikorski J."/>
            <person name="Lapidus A."/>
            <person name="Copeland A."/>
            <person name="Glavina Del Rio T."/>
            <person name="Nolan M."/>
            <person name="Lucas S."/>
            <person name="Chen F."/>
            <person name="Tice H."/>
            <person name="Cheng J.F."/>
            <person name="Saunders E."/>
            <person name="Bruce D."/>
            <person name="Goodwin L."/>
            <person name="Pitluck S."/>
            <person name="Ovchinnikova G."/>
            <person name="Pati A."/>
            <person name="Ivanova N."/>
            <person name="Mavromatis K."/>
            <person name="Chen A."/>
            <person name="Palaniappan K."/>
            <person name="Chain P."/>
            <person name="Land M."/>
            <person name="Hauser L."/>
            <person name="Chang Y.J."/>
            <person name="Jeffries C.D."/>
            <person name="Brettin T."/>
            <person name="Detter J.C."/>
            <person name="Han C."/>
            <person name="Rohde M."/>
            <person name="Lang E."/>
            <person name="Spring S."/>
            <person name="Goker M."/>
            <person name="Bristow J."/>
            <person name="Eisen J.A."/>
            <person name="Markowitz V."/>
            <person name="Hugenholtz P."/>
            <person name="Kyrpides N.C."/>
            <person name="Klenk H.P."/>
        </authorList>
    </citation>
    <scope>NUCLEOTIDE SEQUENCE [LARGE SCALE GENOMIC DNA]</scope>
    <source>
        <strain evidence="13">ATCC 51133 / DSM 6946 / 5175</strain>
    </source>
</reference>
<evidence type="ECO:0000256" key="3">
    <source>
        <dbReference type="ARBA" id="ARBA00022525"/>
    </source>
</evidence>
<evidence type="ECO:0000256" key="4">
    <source>
        <dbReference type="ARBA" id="ARBA00022656"/>
    </source>
</evidence>
<comment type="subcellular location">
    <subcellularLocation>
        <location evidence="1">Membrane</location>
    </subcellularLocation>
    <subcellularLocation>
        <location evidence="2">Secreted</location>
    </subcellularLocation>
</comment>
<dbReference type="InterPro" id="IPR041498">
    <property type="entry name" value="Big_6"/>
</dbReference>
<dbReference type="Gene3D" id="3.10.20.90">
    <property type="entry name" value="Phosphatidylinositol 3-kinase Catalytic Subunit, Chain A, domain 1"/>
    <property type="match status" value="1"/>
</dbReference>
<dbReference type="GO" id="GO:0005576">
    <property type="term" value="C:extracellular region"/>
    <property type="evidence" value="ECO:0007669"/>
    <property type="project" value="UniProtKB-SubCell"/>
</dbReference>
<dbReference type="Gene3D" id="2.150.10.10">
    <property type="entry name" value="Serralysin-like metalloprotease, C-terminal"/>
    <property type="match status" value="1"/>
</dbReference>
<dbReference type="OrthoDB" id="5348567at2"/>
<dbReference type="PANTHER" id="PTHR38340">
    <property type="entry name" value="S-LAYER PROTEIN"/>
    <property type="match status" value="1"/>
</dbReference>
<dbReference type="GO" id="GO:0016020">
    <property type="term" value="C:membrane"/>
    <property type="evidence" value="ECO:0007669"/>
    <property type="project" value="UniProtKB-SubCell"/>
</dbReference>
<dbReference type="Gene3D" id="2.60.40.2810">
    <property type="match status" value="1"/>
</dbReference>
<dbReference type="SUPFAM" id="SSF51120">
    <property type="entry name" value="beta-Roll"/>
    <property type="match status" value="2"/>
</dbReference>
<protein>
    <recommendedName>
        <fullName evidence="14">Outer membrane adhesin like protein</fullName>
    </recommendedName>
</protein>
<evidence type="ECO:0000313" key="13">
    <source>
        <dbReference type="Proteomes" id="UP000002222"/>
    </source>
</evidence>
<evidence type="ECO:0000256" key="1">
    <source>
        <dbReference type="ARBA" id="ARBA00004370"/>
    </source>
</evidence>
<evidence type="ECO:0000256" key="2">
    <source>
        <dbReference type="ARBA" id="ARBA00004613"/>
    </source>
</evidence>
<feature type="domain" description="Bacterial Ig" evidence="11">
    <location>
        <begin position="209"/>
        <end position="278"/>
    </location>
</feature>
<keyword evidence="3" id="KW-0964">Secreted</keyword>
<dbReference type="KEGG" id="sdl:Sdel_0798"/>
<dbReference type="Proteomes" id="UP000002222">
    <property type="component" value="Chromosome"/>
</dbReference>
<dbReference type="PROSITE" id="PS00330">
    <property type="entry name" value="HEMOLYSIN_CALCIUM"/>
    <property type="match status" value="4"/>
</dbReference>
<reference evidence="13" key="1">
    <citation type="submission" date="2009-11" db="EMBL/GenBank/DDBJ databases">
        <title>The complete genome of Sulfurospirillum deleyianum DSM 6946.</title>
        <authorList>
            <consortium name="US DOE Joint Genome Institute (JGI-PGF)"/>
            <person name="Lucas S."/>
            <person name="Copeland A."/>
            <person name="Lapidus A."/>
            <person name="Glavina del Rio T."/>
            <person name="Dalin E."/>
            <person name="Tice H."/>
            <person name="Bruce D."/>
            <person name="Goodwin L."/>
            <person name="Pitluck S."/>
            <person name="Kyrpides N."/>
            <person name="Mavromatis K."/>
            <person name="Ivanova N."/>
            <person name="Ovchinnikova G."/>
            <person name="Munk A.C."/>
            <person name="Lu M."/>
            <person name="Brettin T."/>
            <person name="Detter J.C."/>
            <person name="Han C."/>
            <person name="Tapia R."/>
            <person name="Larimer F."/>
            <person name="Land M."/>
            <person name="Hauser L."/>
            <person name="Markowitz V."/>
            <person name="Cheng J.F."/>
            <person name="Hugenholtz P."/>
            <person name="Woyke T."/>
            <person name="Wu D."/>
            <person name="Aumann P."/>
            <person name="Schneider S."/>
            <person name="Lang E."/>
            <person name="Spring S."/>
            <person name="Klenk H.P."/>
            <person name="Eisen J.A."/>
        </authorList>
    </citation>
    <scope>NUCLEOTIDE SEQUENCE [LARGE SCALE GENOMIC DNA]</scope>
    <source>
        <strain evidence="13">ATCC 51133 / DSM 6946 / 5175</strain>
    </source>
</reference>
<sequence>MALSVGLVKQLSGLVMVKNAMGEERVLAIGDTIHFEETISTLGAGSRVMLSLSDGREITLNGNDGLKIDASVYTSNEGFGHDAVVANQTVNAIISGASVEQIQAALLKGEDISNLEATAAGEAGTSTASSLMSGFATARYVSGGNESSVESSQRSIDETPNDETPLILTDTQATQTTTSMSEVITDTTPPDSSKLAITNIVDNTGNYASVTISGTGAEEGNTITLYDEDNNVVATAIIQADGTWNADISNLPNTPVGDNEFFKVTETDASGNTTAQSTAVHYYHGAGTGAYTEQTDDFVLLGDGNDLVYTDSASPIAYRDDSNDTLVIDGGNGADTVLFGKNASEYTITTTASGSILVSENVSSDSDGNGIGDVTELRNVEKLQFLDGAYYPYNTAATLSVTTVTTFVEDASSNGVGSVVAHYSTSDVDGDSVSVNLSDTTHYALDGSGNVTLTAAGVALVNAGSDLPAFTLTPNDGKTLGSAVSVDPSVTVVNDAPIASASSDSVNEDALSVSITPVQGGVNLLAGLSDEDTSSGHSIAQISSDNSHYTAVSSSGTLIKVGFSYTNAEGATSTIYLPVKINTDGSYAISQSELLNAIPEGQSATGSFWYTISDGETTNNLSIPQQFTMTILGQNDAPEVNVTTLETMQTNADIPVMVKLSGDRFNTSTGDAPKFNIYVDGVKLNDSPLSVEEFRSYNISSSLGSVARQTSYEYVTFDVAQGTKSIAIEFVQDAYEGGGDTDGDGYSEDRNLIVDSITIGGTVSTGANGTLQISGGVTLQAEDKSVSSYIASGTDRSGTETMAWNGKMTFNVENAVAGATSNASFQTENFNEDVVSQTGVTGSVSLLNGATDVDGKTSDLTISQADGSSFSAPIVVTFNMSGGGSFDANVTLKSNGEYSIEANSAFNTIPQGEVATGSFDFYIRDANGGVSEKQTFTMNVEGKNDAPIAVNDTLNITEDTSTIFTLAQLMGNDTDVDSSALSIHSVTSGTNGTAFLNSNGTITFTPNENFSGTADFTYTISDGTTVSNAATVSIVVSSVADAPVLFTQNITALNQGATVISTHQSDTIITAQGVNYSNGVSQTNLEVELGVNANYLDTFNPNGSDSGTVNVIDGKVSESHYTMGIGMSVSWDYSFRNGEDYANQISDGFNDIVVLLVTDPLGVKTSYIVNASEMTGTTFVNNGTYSYTASMEGNYTFAWLVLNGSDVNKDSSLSLSNANFKLAGDNTVYGAPISLSSLYATLGDTDGSETLSVVISGVPSNATFSSGTKNSDGTWSFSENDLEDLYLLPADNYTGMINLSITATATEANGSSASVSEIMSVTISETSSLLSGTENTNTLNGTNENDLMRGYAGNDTLNGNNGNDILFGGAGNDILNGGNGSDTLDGGVGNDILNGGNVNDTLDGGAGVDQLYGGNNNDIFVYDSADSVIHGGNGVDTLLFSHDATVDLSGITDGKIESIEVLDLTKASVELSINPADVLNITDDSNTILKILGGSDDTLHGTGWTQTTGADAGFTRFESSDHVVKMDVQESIVHTDFH</sequence>
<dbReference type="eggNOG" id="COG2931">
    <property type="taxonomic scope" value="Bacteria"/>
</dbReference>
<dbReference type="NCBIfam" id="NF033682">
    <property type="entry name" value="retention_LapA"/>
    <property type="match status" value="1"/>
</dbReference>
<dbReference type="eggNOG" id="COG4254">
    <property type="taxonomic scope" value="Bacteria"/>
</dbReference>
<dbReference type="InterPro" id="IPR050557">
    <property type="entry name" value="RTX_toxin/Mannuronan_C5-epim"/>
</dbReference>
<dbReference type="Pfam" id="PF00353">
    <property type="entry name" value="HemolysinCabind"/>
    <property type="match status" value="2"/>
</dbReference>
<evidence type="ECO:0000256" key="5">
    <source>
        <dbReference type="ARBA" id="ARBA00022737"/>
    </source>
</evidence>
<dbReference type="InterPro" id="IPR018511">
    <property type="entry name" value="Hemolysin-typ_Ca-bd_CS"/>
</dbReference>
<feature type="domain" description="Cadherin-like" evidence="10">
    <location>
        <begin position="944"/>
        <end position="1036"/>
    </location>
</feature>
<dbReference type="Pfam" id="PF17892">
    <property type="entry name" value="Cadherin_5"/>
    <property type="match status" value="1"/>
</dbReference>
<dbReference type="InterPro" id="IPR003995">
    <property type="entry name" value="RTX_toxin_determinant-A"/>
</dbReference>
<evidence type="ECO:0000259" key="11">
    <source>
        <dbReference type="Pfam" id="PF17936"/>
    </source>
</evidence>
<dbReference type="PRINTS" id="PR00313">
    <property type="entry name" value="CABNDNGRPT"/>
</dbReference>
<dbReference type="PRINTS" id="PR01488">
    <property type="entry name" value="RTXTOXINA"/>
</dbReference>
<evidence type="ECO:0000259" key="9">
    <source>
        <dbReference type="Pfam" id="PF16841"/>
    </source>
</evidence>
<keyword evidence="5" id="KW-0677">Repeat</keyword>
<dbReference type="GO" id="GO:0090729">
    <property type="term" value="F:toxin activity"/>
    <property type="evidence" value="ECO:0007669"/>
    <property type="project" value="UniProtKB-KW"/>
</dbReference>
<gene>
    <name evidence="12" type="ordered locus">Sdel_0798</name>
</gene>
<keyword evidence="4" id="KW-0800">Toxin</keyword>
<dbReference type="InterPro" id="IPR031768">
    <property type="entry name" value="CBM60_xylan-bd"/>
</dbReference>
<name>D1B159_SULD5</name>
<dbReference type="Pfam" id="PF16841">
    <property type="entry name" value="CBM60"/>
    <property type="match status" value="1"/>
</dbReference>
<feature type="region of interest" description="Disordered" evidence="8">
    <location>
        <begin position="144"/>
        <end position="164"/>
    </location>
</feature>
<dbReference type="InterPro" id="IPR011049">
    <property type="entry name" value="Serralysin-like_metalloprot_C"/>
</dbReference>
<keyword evidence="6" id="KW-0843">Virulence</keyword>
<evidence type="ECO:0008006" key="14">
    <source>
        <dbReference type="Google" id="ProtNLM"/>
    </source>
</evidence>
<evidence type="ECO:0000313" key="12">
    <source>
        <dbReference type="EMBL" id="ACZ11829.1"/>
    </source>
</evidence>
<dbReference type="Pfam" id="PF17936">
    <property type="entry name" value="Big_6"/>
    <property type="match status" value="1"/>
</dbReference>